<keyword evidence="4" id="KW-1003">Cell membrane</keyword>
<feature type="transmembrane region" description="Helical" evidence="11">
    <location>
        <begin position="120"/>
        <end position="146"/>
    </location>
</feature>
<proteinExistence type="inferred from homology"/>
<gene>
    <name evidence="12" type="ORF">BRAFLDRAFT_78924</name>
</gene>
<dbReference type="PANTHER" id="PTHR21522">
    <property type="entry name" value="PROTON CHANNEL OTOP"/>
    <property type="match status" value="1"/>
</dbReference>
<feature type="transmembrane region" description="Helical" evidence="11">
    <location>
        <begin position="349"/>
        <end position="368"/>
    </location>
</feature>
<evidence type="ECO:0000256" key="7">
    <source>
        <dbReference type="ARBA" id="ARBA00022989"/>
    </source>
</evidence>
<dbReference type="InterPro" id="IPR004878">
    <property type="entry name" value="Otopetrin"/>
</dbReference>
<keyword evidence="8" id="KW-0406">Ion transport</keyword>
<evidence type="ECO:0000313" key="12">
    <source>
        <dbReference type="EMBL" id="EEN53532.1"/>
    </source>
</evidence>
<evidence type="ECO:0000256" key="5">
    <source>
        <dbReference type="ARBA" id="ARBA00022692"/>
    </source>
</evidence>
<feature type="transmembrane region" description="Helical" evidence="11">
    <location>
        <begin position="75"/>
        <end position="99"/>
    </location>
</feature>
<accession>C3Z215</accession>
<evidence type="ECO:0000256" key="10">
    <source>
        <dbReference type="ARBA" id="ARBA00023303"/>
    </source>
</evidence>
<dbReference type="GO" id="GO:0005886">
    <property type="term" value="C:plasma membrane"/>
    <property type="evidence" value="ECO:0007669"/>
    <property type="project" value="UniProtKB-SubCell"/>
</dbReference>
<comment type="similarity">
    <text evidence="2">Belongs to the otopetrin family.</text>
</comment>
<keyword evidence="10" id="KW-0407">Ion channel</keyword>
<evidence type="ECO:0000256" key="2">
    <source>
        <dbReference type="ARBA" id="ARBA00006513"/>
    </source>
</evidence>
<dbReference type="InParanoid" id="C3Z215"/>
<evidence type="ECO:0000256" key="1">
    <source>
        <dbReference type="ARBA" id="ARBA00004651"/>
    </source>
</evidence>
<sequence length="544" mass="59761">MASTADLVPVPTRRCPSCRPCGPNWVTKWLGRRLGKTLSQQAVVAIAVCVTVCVAVGSFLAFQDAMSSCEDKSESLLIILTVCVYLGIPCLAAIVFAIRRDPFMSANGSDGVFGTEGLELSLVFASIVLPAPGCVALDVAFFLLVGSCFHRDRHFTLSLPGYGNSLAFHVGRLVFVVAQTAMFGWCFRTRSFARQKVYTALLFTVVAMANLASWFYEIVDRPSVLCTNDNTCWDAAVPKVNECPDANDVLTVEHCTFVKFQLYCQPLVATFALLSLPTMYHMWCKAREGVLENTAETRPGQPNVSDRRRGAGASGKLFLVTVAVLSVTLWVIAHQATTVSGTADYYKVVLYYSFKVLYFSLFIMSTLAGCARTRAVGQPEYRTRAADVLVLLLSAVGLLALAGRVLWGVGSLAPNSHTLIQQGCTYDIMEGDFHKLKAVLITDVVLTLAQLILQTTVLVSATTHKQLEGGVESQYGLLCLFNFCVWINGSFFEAQSTPLTTCYTTPVQRAAFGYGDWNVFLHLLQPLCVFYWLWSFLLMMICFI</sequence>
<reference evidence="12" key="1">
    <citation type="journal article" date="2008" name="Nature">
        <title>The amphioxus genome and the evolution of the chordate karyotype.</title>
        <authorList>
            <consortium name="US DOE Joint Genome Institute (JGI-PGF)"/>
            <person name="Putnam N.H."/>
            <person name="Butts T."/>
            <person name="Ferrier D.E.K."/>
            <person name="Furlong R.F."/>
            <person name="Hellsten U."/>
            <person name="Kawashima T."/>
            <person name="Robinson-Rechavi M."/>
            <person name="Shoguchi E."/>
            <person name="Terry A."/>
            <person name="Yu J.-K."/>
            <person name="Benito-Gutierrez E.L."/>
            <person name="Dubchak I."/>
            <person name="Garcia-Fernandez J."/>
            <person name="Gibson-Brown J.J."/>
            <person name="Grigoriev I.V."/>
            <person name="Horton A.C."/>
            <person name="de Jong P.J."/>
            <person name="Jurka J."/>
            <person name="Kapitonov V.V."/>
            <person name="Kohara Y."/>
            <person name="Kuroki Y."/>
            <person name="Lindquist E."/>
            <person name="Lucas S."/>
            <person name="Osoegawa K."/>
            <person name="Pennacchio L.A."/>
            <person name="Salamov A.A."/>
            <person name="Satou Y."/>
            <person name="Sauka-Spengler T."/>
            <person name="Schmutz J."/>
            <person name="Shin-I T."/>
            <person name="Toyoda A."/>
            <person name="Bronner-Fraser M."/>
            <person name="Fujiyama A."/>
            <person name="Holland L.Z."/>
            <person name="Holland P.W.H."/>
            <person name="Satoh N."/>
            <person name="Rokhsar D.S."/>
        </authorList>
    </citation>
    <scope>NUCLEOTIDE SEQUENCE [LARGE SCALE GENOMIC DNA]</scope>
    <source>
        <strain evidence="12">S238N-H82</strain>
        <tissue evidence="12">Testes</tissue>
    </source>
</reference>
<feature type="transmembrane region" description="Helical" evidence="11">
    <location>
        <begin position="523"/>
        <end position="543"/>
    </location>
</feature>
<keyword evidence="7 11" id="KW-1133">Transmembrane helix</keyword>
<dbReference type="EMBL" id="GG666573">
    <property type="protein sequence ID" value="EEN53532.1"/>
    <property type="molecule type" value="Genomic_DNA"/>
</dbReference>
<dbReference type="Pfam" id="PF03189">
    <property type="entry name" value="Otopetrin"/>
    <property type="match status" value="1"/>
</dbReference>
<keyword evidence="5 11" id="KW-0812">Transmembrane</keyword>
<keyword evidence="6" id="KW-0375">Hydrogen ion transport</keyword>
<keyword evidence="9 11" id="KW-0472">Membrane</keyword>
<comment type="subcellular location">
    <subcellularLocation>
        <location evidence="1">Cell membrane</location>
        <topology evidence="1">Multi-pass membrane protein</topology>
    </subcellularLocation>
</comment>
<evidence type="ECO:0000256" key="4">
    <source>
        <dbReference type="ARBA" id="ARBA00022475"/>
    </source>
</evidence>
<organism>
    <name type="scientific">Branchiostoma floridae</name>
    <name type="common">Florida lancelet</name>
    <name type="synonym">Amphioxus</name>
    <dbReference type="NCBI Taxonomy" id="7739"/>
    <lineage>
        <taxon>Eukaryota</taxon>
        <taxon>Metazoa</taxon>
        <taxon>Chordata</taxon>
        <taxon>Cephalochordata</taxon>
        <taxon>Leptocardii</taxon>
        <taxon>Amphioxiformes</taxon>
        <taxon>Branchiostomatidae</taxon>
        <taxon>Branchiostoma</taxon>
    </lineage>
</organism>
<evidence type="ECO:0000256" key="9">
    <source>
        <dbReference type="ARBA" id="ARBA00023136"/>
    </source>
</evidence>
<dbReference type="GO" id="GO:0015252">
    <property type="term" value="F:proton channel activity"/>
    <property type="evidence" value="ECO:0007669"/>
    <property type="project" value="InterPro"/>
</dbReference>
<protein>
    <submittedName>
        <fullName evidence="12">Uncharacterized protein</fullName>
    </submittedName>
</protein>
<feature type="transmembrane region" description="Helical" evidence="11">
    <location>
        <begin position="197"/>
        <end position="216"/>
    </location>
</feature>
<feature type="transmembrane region" description="Helical" evidence="11">
    <location>
        <begin position="317"/>
        <end position="337"/>
    </location>
</feature>
<feature type="transmembrane region" description="Helical" evidence="11">
    <location>
        <begin position="438"/>
        <end position="463"/>
    </location>
</feature>
<dbReference type="AlphaFoldDB" id="C3Z215"/>
<keyword evidence="3" id="KW-0813">Transport</keyword>
<name>C3Z215_BRAFL</name>
<evidence type="ECO:0000256" key="3">
    <source>
        <dbReference type="ARBA" id="ARBA00022448"/>
    </source>
</evidence>
<feature type="transmembrane region" description="Helical" evidence="11">
    <location>
        <begin position="260"/>
        <end position="280"/>
    </location>
</feature>
<evidence type="ECO:0000256" key="8">
    <source>
        <dbReference type="ARBA" id="ARBA00023065"/>
    </source>
</evidence>
<feature type="transmembrane region" description="Helical" evidence="11">
    <location>
        <begin position="388"/>
        <end position="407"/>
    </location>
</feature>
<evidence type="ECO:0000256" key="6">
    <source>
        <dbReference type="ARBA" id="ARBA00022781"/>
    </source>
</evidence>
<feature type="transmembrane region" description="Helical" evidence="11">
    <location>
        <begin position="42"/>
        <end position="63"/>
    </location>
</feature>
<dbReference type="PANTHER" id="PTHR21522:SF32">
    <property type="entry name" value="OTOPETRIN-2"/>
    <property type="match status" value="1"/>
</dbReference>
<evidence type="ECO:0000256" key="11">
    <source>
        <dbReference type="SAM" id="Phobius"/>
    </source>
</evidence>